<keyword evidence="1" id="KW-1133">Transmembrane helix</keyword>
<feature type="transmembrane region" description="Helical" evidence="1">
    <location>
        <begin position="12"/>
        <end position="32"/>
    </location>
</feature>
<dbReference type="AlphaFoldDB" id="A0A7T0G4M9"/>
<evidence type="ECO:0000256" key="1">
    <source>
        <dbReference type="SAM" id="Phobius"/>
    </source>
</evidence>
<evidence type="ECO:0000313" key="3">
    <source>
        <dbReference type="Proteomes" id="UP000594464"/>
    </source>
</evidence>
<name>A0A7T0G4M9_9BACT</name>
<accession>A0A7T0G4M9</accession>
<keyword evidence="1" id="KW-0472">Membrane</keyword>
<dbReference type="KEGG" id="nva:G3M78_15145"/>
<keyword evidence="1" id="KW-0812">Transmembrane</keyword>
<proteinExistence type="predicted"/>
<protein>
    <submittedName>
        <fullName evidence="2">Uncharacterized protein</fullName>
    </submittedName>
</protein>
<feature type="transmembrane region" description="Helical" evidence="1">
    <location>
        <begin position="110"/>
        <end position="129"/>
    </location>
</feature>
<dbReference type="Proteomes" id="UP000594464">
    <property type="component" value="Chromosome"/>
</dbReference>
<evidence type="ECO:0000313" key="2">
    <source>
        <dbReference type="EMBL" id="QPJ66665.1"/>
    </source>
</evidence>
<dbReference type="EMBL" id="CP048620">
    <property type="protein sequence ID" value="QPJ66665.1"/>
    <property type="molecule type" value="Genomic_DNA"/>
</dbReference>
<feature type="transmembrane region" description="Helical" evidence="1">
    <location>
        <begin position="82"/>
        <end position="104"/>
    </location>
</feature>
<organism evidence="2 3">
    <name type="scientific">Candidatus Nitrohelix vancouverensis</name>
    <dbReference type="NCBI Taxonomy" id="2705534"/>
    <lineage>
        <taxon>Bacteria</taxon>
        <taxon>Pseudomonadati</taxon>
        <taxon>Nitrospinota/Tectimicrobiota group</taxon>
        <taxon>Nitrospinota</taxon>
        <taxon>Nitrospinia</taxon>
        <taxon>Nitrospinales</taxon>
        <taxon>Nitrospinaceae</taxon>
        <taxon>Candidatus Nitrohelix</taxon>
    </lineage>
</organism>
<sequence length="148" mass="16249">MDKNKLIQIAGSLWVVIGAFLVFRGILLYSLAVDEQHATQTAVAVSITAGLVIGWFKGKFVLTKTARRNKTRIQALEEPVKLHNIFTTPFYFLIVAMMGVGFLMRHYNTYLGGYIVVAAIYCGIGAALVSSSKIYWSNKDTAPAGESI</sequence>
<gene>
    <name evidence="2" type="ORF">G3M78_15145</name>
</gene>
<feature type="transmembrane region" description="Helical" evidence="1">
    <location>
        <begin position="38"/>
        <end position="62"/>
    </location>
</feature>
<reference evidence="3" key="1">
    <citation type="submission" date="2020-02" db="EMBL/GenBank/DDBJ databases">
        <title>Genomic and physiological characterization of two novel Nitrospinaceae genera.</title>
        <authorList>
            <person name="Mueller A.J."/>
            <person name="Jung M.-Y."/>
            <person name="Strachan C.R."/>
            <person name="Herbold C.W."/>
            <person name="Kirkegaard R.H."/>
            <person name="Daims H."/>
        </authorList>
    </citation>
    <scope>NUCLEOTIDE SEQUENCE [LARGE SCALE GENOMIC DNA]</scope>
</reference>